<proteinExistence type="predicted"/>
<organism evidence="3 4">
    <name type="scientific">Cohnella nanjingensis</name>
    <dbReference type="NCBI Taxonomy" id="1387779"/>
    <lineage>
        <taxon>Bacteria</taxon>
        <taxon>Bacillati</taxon>
        <taxon>Bacillota</taxon>
        <taxon>Bacilli</taxon>
        <taxon>Bacillales</taxon>
        <taxon>Paenibacillaceae</taxon>
        <taxon>Cohnella</taxon>
    </lineage>
</organism>
<dbReference type="AlphaFoldDB" id="A0A7X0RWK7"/>
<dbReference type="PANTHER" id="PTHR30204:SF58">
    <property type="entry name" value="HTH-TYPE TRANSCRIPTIONAL REGULATOR YFMP"/>
    <property type="match status" value="1"/>
</dbReference>
<dbReference type="Proteomes" id="UP000547209">
    <property type="component" value="Unassembled WGS sequence"/>
</dbReference>
<dbReference type="GO" id="GO:0003700">
    <property type="term" value="F:DNA-binding transcription factor activity"/>
    <property type="evidence" value="ECO:0007669"/>
    <property type="project" value="InterPro"/>
</dbReference>
<keyword evidence="1" id="KW-0238">DNA-binding</keyword>
<dbReference type="Gene3D" id="1.10.1660.10">
    <property type="match status" value="1"/>
</dbReference>
<dbReference type="PANTHER" id="PTHR30204">
    <property type="entry name" value="REDOX-CYCLING DRUG-SENSING TRANSCRIPTIONAL ACTIVATOR SOXR"/>
    <property type="match status" value="1"/>
</dbReference>
<keyword evidence="4" id="KW-1185">Reference proteome</keyword>
<accession>A0A7X0RWK7</accession>
<reference evidence="3 4" key="1">
    <citation type="submission" date="2020-08" db="EMBL/GenBank/DDBJ databases">
        <title>Cohnella phylogeny.</title>
        <authorList>
            <person name="Dunlap C."/>
        </authorList>
    </citation>
    <scope>NUCLEOTIDE SEQUENCE [LARGE SCALE GENOMIC DNA]</scope>
    <source>
        <strain evidence="3 4">DSM 28246</strain>
    </source>
</reference>
<dbReference type="InterPro" id="IPR047057">
    <property type="entry name" value="MerR_fam"/>
</dbReference>
<dbReference type="EMBL" id="JACJVP010000060">
    <property type="protein sequence ID" value="MBB6674997.1"/>
    <property type="molecule type" value="Genomic_DNA"/>
</dbReference>
<evidence type="ECO:0000256" key="1">
    <source>
        <dbReference type="ARBA" id="ARBA00023125"/>
    </source>
</evidence>
<evidence type="ECO:0000259" key="2">
    <source>
        <dbReference type="PROSITE" id="PS50937"/>
    </source>
</evidence>
<dbReference type="SMART" id="SM00422">
    <property type="entry name" value="HTH_MERR"/>
    <property type="match status" value="1"/>
</dbReference>
<dbReference type="GO" id="GO:0003677">
    <property type="term" value="F:DNA binding"/>
    <property type="evidence" value="ECO:0007669"/>
    <property type="project" value="UniProtKB-KW"/>
</dbReference>
<feature type="domain" description="HTH merR-type" evidence="2">
    <location>
        <begin position="3"/>
        <end position="73"/>
    </location>
</feature>
<protein>
    <submittedName>
        <fullName evidence="3">MerR family transcriptional regulator</fullName>
    </submittedName>
</protein>
<dbReference type="PROSITE" id="PS50937">
    <property type="entry name" value="HTH_MERR_2"/>
    <property type="match status" value="1"/>
</dbReference>
<evidence type="ECO:0000313" key="4">
    <source>
        <dbReference type="Proteomes" id="UP000547209"/>
    </source>
</evidence>
<comment type="caution">
    <text evidence="3">The sequence shown here is derived from an EMBL/GenBank/DDBJ whole genome shotgun (WGS) entry which is preliminary data.</text>
</comment>
<sequence length="141" mass="16378">MERMKIEEVAQACGLTKRTIRYYEEIGLIPPPERSEGGIRLYTQAHIDRLNKMLNAREVLGFSLQELQQHIAMRDELEAYRKSPPPGAEAEVREKLTEVDRLLAEHLALTERKMAGIRELQGELRGIRERIRNRLSQLEES</sequence>
<gene>
    <name evidence="3" type="ORF">H7C19_30480</name>
</gene>
<dbReference type="SUPFAM" id="SSF46955">
    <property type="entry name" value="Putative DNA-binding domain"/>
    <property type="match status" value="1"/>
</dbReference>
<dbReference type="InterPro" id="IPR000551">
    <property type="entry name" value="MerR-type_HTH_dom"/>
</dbReference>
<dbReference type="InterPro" id="IPR009061">
    <property type="entry name" value="DNA-bd_dom_put_sf"/>
</dbReference>
<name>A0A7X0RWK7_9BACL</name>
<dbReference type="Pfam" id="PF13411">
    <property type="entry name" value="MerR_1"/>
    <property type="match status" value="1"/>
</dbReference>
<evidence type="ECO:0000313" key="3">
    <source>
        <dbReference type="EMBL" id="MBB6674997.1"/>
    </source>
</evidence>